<name>A0A259TUF8_9BACT</name>
<dbReference type="GO" id="GO:0016985">
    <property type="term" value="F:mannan endo-1,4-beta-mannosidase activity"/>
    <property type="evidence" value="ECO:0007669"/>
    <property type="project" value="TreeGrafter"/>
</dbReference>
<evidence type="ECO:0000256" key="2">
    <source>
        <dbReference type="ARBA" id="ARBA00012706"/>
    </source>
</evidence>
<evidence type="ECO:0000259" key="6">
    <source>
        <dbReference type="Pfam" id="PF26410"/>
    </source>
</evidence>
<dbReference type="PANTHER" id="PTHR31451:SF40">
    <property type="entry name" value="GLYCOSIDE HYDROLASE FAMILY 5 DOMAIN-CONTAINING PROTEIN"/>
    <property type="match status" value="1"/>
</dbReference>
<evidence type="ECO:0000256" key="1">
    <source>
        <dbReference type="ARBA" id="ARBA00001678"/>
    </source>
</evidence>
<comment type="catalytic activity">
    <reaction evidence="1">
        <text>Random hydrolysis of (1-&gt;4)-beta-D-mannosidic linkages in mannans, galactomannans and glucomannans.</text>
        <dbReference type="EC" id="3.2.1.78"/>
    </reaction>
</comment>
<comment type="caution">
    <text evidence="7">The sequence shown here is derived from an EMBL/GenBank/DDBJ whole genome shotgun (WGS) entry which is preliminary data.</text>
</comment>
<dbReference type="InterPro" id="IPR017853">
    <property type="entry name" value="GH"/>
</dbReference>
<keyword evidence="4" id="KW-0326">Glycosidase</keyword>
<dbReference type="InParanoid" id="A0A259TUF8"/>
<dbReference type="PANTHER" id="PTHR31451">
    <property type="match status" value="1"/>
</dbReference>
<keyword evidence="8" id="KW-1185">Reference proteome</keyword>
<evidence type="ECO:0000313" key="8">
    <source>
        <dbReference type="Proteomes" id="UP000216446"/>
    </source>
</evidence>
<protein>
    <recommendedName>
        <fullName evidence="2">mannan endo-1,4-beta-mannosidase</fullName>
        <ecNumber evidence="2">3.2.1.78</ecNumber>
    </recommendedName>
</protein>
<dbReference type="OrthoDB" id="9801493at2"/>
<feature type="domain" description="Glycoside hydrolase family 5" evidence="6">
    <location>
        <begin position="25"/>
        <end position="431"/>
    </location>
</feature>
<feature type="chain" id="PRO_5013351279" description="mannan endo-1,4-beta-mannosidase" evidence="5">
    <location>
        <begin position="21"/>
        <end position="448"/>
    </location>
</feature>
<dbReference type="Gene3D" id="3.20.20.80">
    <property type="entry name" value="Glycosidases"/>
    <property type="match status" value="1"/>
</dbReference>
<evidence type="ECO:0000256" key="4">
    <source>
        <dbReference type="ARBA" id="ARBA00023295"/>
    </source>
</evidence>
<accession>A0A259TUF8</accession>
<evidence type="ECO:0000256" key="5">
    <source>
        <dbReference type="SAM" id="SignalP"/>
    </source>
</evidence>
<organism evidence="7 8">
    <name type="scientific">Rubricoccus marinus</name>
    <dbReference type="NCBI Taxonomy" id="716817"/>
    <lineage>
        <taxon>Bacteria</taxon>
        <taxon>Pseudomonadati</taxon>
        <taxon>Rhodothermota</taxon>
        <taxon>Rhodothermia</taxon>
        <taxon>Rhodothermales</taxon>
        <taxon>Rubricoccaceae</taxon>
        <taxon>Rubricoccus</taxon>
    </lineage>
</organism>
<proteinExistence type="predicted"/>
<evidence type="ECO:0000256" key="3">
    <source>
        <dbReference type="ARBA" id="ARBA00022801"/>
    </source>
</evidence>
<dbReference type="AlphaFoldDB" id="A0A259TUF8"/>
<feature type="signal peptide" evidence="5">
    <location>
        <begin position="1"/>
        <end position="20"/>
    </location>
</feature>
<dbReference type="SMR" id="A0A259TUF8"/>
<dbReference type="EC" id="3.2.1.78" evidence="2"/>
<sequence>MLRPPLALAALAVLLSVAPAAQPDAFVRVKDAHFVRDGQPYYFVGANLWFGMNLGSPEAGGDRERLVRELDRLQALGVTNLRVMAASEGPAGEPWRVHPAVQNAPGEYDESLLRGLDFLLAEMGKRDMTAVLVLNNFFHWSGGMAQYHSWASGEPVPYPNAGEHTWDEFQMFAAEFYVDAEAQAMFEAYLRHVVLRENTITGADYRDDPTIMAWQLGNEPRGFQNSDAYVLWADRTAALLQTLDPNHLVSLGGEGKLQNGYEVPRTQFERVSSSPHLDYLTVHIWIENWQWFQPRTDPEGTFVEALGNALAYLGDHAAIADRLGKPLVVEEFGASRDGLDYRPEAATTYRDRYYRALYQAIYSLAVAGRPVAGSNVWSWSGEGKPLAPGGTWEPGNPLTGDPPHENQGWYSIYAEDDSTQAVLKRYAALMRALGASDENPATDPSGRN</sequence>
<reference evidence="7 8" key="1">
    <citation type="submission" date="2016-11" db="EMBL/GenBank/DDBJ databases">
        <title>Study of marine rhodopsin-containing bacteria.</title>
        <authorList>
            <person name="Yoshizawa S."/>
            <person name="Kumagai Y."/>
            <person name="Kogure K."/>
        </authorList>
    </citation>
    <scope>NUCLEOTIDE SEQUENCE [LARGE SCALE GENOMIC DNA]</scope>
    <source>
        <strain evidence="7 8">SG-29</strain>
    </source>
</reference>
<evidence type="ECO:0000313" key="7">
    <source>
        <dbReference type="EMBL" id="OZC01326.1"/>
    </source>
</evidence>
<gene>
    <name evidence="7" type="ORF">BSZ36_17950</name>
</gene>
<dbReference type="Pfam" id="PF26410">
    <property type="entry name" value="GH5_mannosidase"/>
    <property type="match status" value="1"/>
</dbReference>
<dbReference type="InterPro" id="IPR045053">
    <property type="entry name" value="MAN-like"/>
</dbReference>
<dbReference type="SUPFAM" id="SSF51445">
    <property type="entry name" value="(Trans)glycosidases"/>
    <property type="match status" value="1"/>
</dbReference>
<dbReference type="RefSeq" id="WP_094551830.1">
    <property type="nucleotide sequence ID" value="NZ_MQWB01000011.1"/>
</dbReference>
<keyword evidence="3" id="KW-0378">Hydrolase</keyword>
<keyword evidence="5" id="KW-0732">Signal</keyword>
<dbReference type="Proteomes" id="UP000216446">
    <property type="component" value="Unassembled WGS sequence"/>
</dbReference>
<dbReference type="InterPro" id="IPR001547">
    <property type="entry name" value="Glyco_hydro_5"/>
</dbReference>
<dbReference type="EMBL" id="MQWB01000011">
    <property type="protein sequence ID" value="OZC01326.1"/>
    <property type="molecule type" value="Genomic_DNA"/>
</dbReference>